<dbReference type="AlphaFoldDB" id="A0A317WQ76"/>
<dbReference type="RefSeq" id="XP_025467276.1">
    <property type="nucleotide sequence ID" value="XM_025615703.1"/>
</dbReference>
<dbReference type="Proteomes" id="UP000246702">
    <property type="component" value="Unassembled WGS sequence"/>
</dbReference>
<accession>A0A317WQ76</accession>
<feature type="region of interest" description="Disordered" evidence="2">
    <location>
        <begin position="1"/>
        <end position="24"/>
    </location>
</feature>
<reference evidence="3 4" key="1">
    <citation type="submission" date="2016-12" db="EMBL/GenBank/DDBJ databases">
        <title>The genomes of Aspergillus section Nigri reveals drivers in fungal speciation.</title>
        <authorList>
            <consortium name="DOE Joint Genome Institute"/>
            <person name="Vesth T.C."/>
            <person name="Nybo J."/>
            <person name="Theobald S."/>
            <person name="Brandl J."/>
            <person name="Frisvad J.C."/>
            <person name="Nielsen K.F."/>
            <person name="Lyhne E.K."/>
            <person name="Kogle M.E."/>
            <person name="Kuo A."/>
            <person name="Riley R."/>
            <person name="Clum A."/>
            <person name="Nolan M."/>
            <person name="Lipzen A."/>
            <person name="Salamov A."/>
            <person name="Henrissat B."/>
            <person name="Wiebenga A."/>
            <person name="De Vries R.P."/>
            <person name="Grigoriev I.V."/>
            <person name="Mortensen U.H."/>
            <person name="Andersen M.R."/>
            <person name="Baker S.E."/>
        </authorList>
    </citation>
    <scope>NUCLEOTIDE SEQUENCE [LARGE SCALE GENOMIC DNA]</scope>
    <source>
        <strain evidence="3 4">CBS 115572</strain>
    </source>
</reference>
<keyword evidence="4" id="KW-1185">Reference proteome</keyword>
<keyword evidence="1" id="KW-0175">Coiled coil</keyword>
<feature type="region of interest" description="Disordered" evidence="2">
    <location>
        <begin position="148"/>
        <end position="181"/>
    </location>
</feature>
<feature type="coiled-coil region" evidence="1">
    <location>
        <begin position="208"/>
        <end position="235"/>
    </location>
</feature>
<dbReference type="InterPro" id="IPR022190">
    <property type="entry name" value="DUF3716"/>
</dbReference>
<dbReference type="Pfam" id="PF12511">
    <property type="entry name" value="DUF3716"/>
    <property type="match status" value="1"/>
</dbReference>
<organism evidence="3 4">
    <name type="scientific">Aspergillus sclerotioniger CBS 115572</name>
    <dbReference type="NCBI Taxonomy" id="1450535"/>
    <lineage>
        <taxon>Eukaryota</taxon>
        <taxon>Fungi</taxon>
        <taxon>Dikarya</taxon>
        <taxon>Ascomycota</taxon>
        <taxon>Pezizomycotina</taxon>
        <taxon>Eurotiomycetes</taxon>
        <taxon>Eurotiomycetidae</taxon>
        <taxon>Eurotiales</taxon>
        <taxon>Aspergillaceae</taxon>
        <taxon>Aspergillus</taxon>
        <taxon>Aspergillus subgen. Circumdati</taxon>
    </lineage>
</organism>
<gene>
    <name evidence="3" type="ORF">BO94DRAFT_585641</name>
</gene>
<evidence type="ECO:0000313" key="3">
    <source>
        <dbReference type="EMBL" id="PWY87068.1"/>
    </source>
</evidence>
<name>A0A317WQ76_9EURO</name>
<dbReference type="OrthoDB" id="4499406at2759"/>
<proteinExistence type="predicted"/>
<protein>
    <submittedName>
        <fullName evidence="3">Uncharacterized protein</fullName>
    </submittedName>
</protein>
<evidence type="ECO:0000256" key="1">
    <source>
        <dbReference type="SAM" id="Coils"/>
    </source>
</evidence>
<dbReference type="GeneID" id="37117846"/>
<sequence>MFLPVLSPREQPNNNGNGSVRVAVPRPERFPGVDYDDVPFLGPRPSDAMLEYYEQPVLRKLEWRVDENGVKMRRPLKDTVSLTAAFAQTRGSEVQMPCHHCNVNRSVWTRCVVGSDTKEGSNMHGACASCRFSRRYCSLISRNEDERAMTRSGDASESQSHWDPVRGIKTEPGARLSSPGSCRLDGDVIPFPLGPETIDNLPLLKQADKEMEMHLDTLKRRIRQLEERENDGDETTNPWDLV</sequence>
<evidence type="ECO:0000313" key="4">
    <source>
        <dbReference type="Proteomes" id="UP000246702"/>
    </source>
</evidence>
<dbReference type="EMBL" id="MSFK01000014">
    <property type="protein sequence ID" value="PWY87068.1"/>
    <property type="molecule type" value="Genomic_DNA"/>
</dbReference>
<comment type="caution">
    <text evidence="3">The sequence shown here is derived from an EMBL/GenBank/DDBJ whole genome shotgun (WGS) entry which is preliminary data.</text>
</comment>
<evidence type="ECO:0000256" key="2">
    <source>
        <dbReference type="SAM" id="MobiDB-lite"/>
    </source>
</evidence>